<feature type="region of interest" description="Disordered" evidence="1">
    <location>
        <begin position="1"/>
        <end position="29"/>
    </location>
</feature>
<sequence>MATRSDQPKGSDTAPKAHTGQHPQRRRRDYAAAPATRWGLAVWLWLPLSITAGLISIAHASSHDHSGTLVVHLGILLAVAVACTVAHARRSIQLDDACLIVRSTFFTKRVPLSAMRLDRARVVDLAEHTAFNSGLQLLGFGYPGFKSGHYRSKSAVRGFYLLTHSRRVLILPLRDNSLVVLSPEQPHQLLGDLRATDRT</sequence>
<dbReference type="Proteomes" id="UP000238191">
    <property type="component" value="Unassembled WGS sequence"/>
</dbReference>
<proteinExistence type="predicted"/>
<reference evidence="4" key="1">
    <citation type="submission" date="2016-08" db="EMBL/GenBank/DDBJ databases">
        <authorList>
            <person name="Merda D."/>
            <person name="Briand M."/>
            <person name="Taghouti G."/>
            <person name="Carrere S."/>
            <person name="Gouzy J."/>
            <person name="Portier P."/>
            <person name="Jacques M.-A."/>
            <person name="Fischer-Le Saux M."/>
        </authorList>
    </citation>
    <scope>NUCLEOTIDE SEQUENCE [LARGE SCALE GENOMIC DNA]</scope>
    <source>
        <strain evidence="4">CFBP4643</strain>
    </source>
</reference>
<evidence type="ECO:0000313" key="4">
    <source>
        <dbReference type="Proteomes" id="UP000238191"/>
    </source>
</evidence>
<feature type="compositionally biased region" description="Polar residues" evidence="1">
    <location>
        <begin position="1"/>
        <end position="10"/>
    </location>
</feature>
<evidence type="ECO:0000256" key="2">
    <source>
        <dbReference type="SAM" id="Phobius"/>
    </source>
</evidence>
<evidence type="ECO:0000256" key="1">
    <source>
        <dbReference type="SAM" id="MobiDB-lite"/>
    </source>
</evidence>
<keyword evidence="2" id="KW-0812">Transmembrane</keyword>
<dbReference type="EMBL" id="MDEI01000003">
    <property type="protein sequence ID" value="PPU69565.1"/>
    <property type="molecule type" value="Genomic_DNA"/>
</dbReference>
<comment type="caution">
    <text evidence="3">The sequence shown here is derived from an EMBL/GenBank/DDBJ whole genome shotgun (WGS) entry which is preliminary data.</text>
</comment>
<accession>A0A2S7D6W1</accession>
<feature type="transmembrane region" description="Helical" evidence="2">
    <location>
        <begin position="69"/>
        <end position="88"/>
    </location>
</feature>
<keyword evidence="4" id="KW-1185">Reference proteome</keyword>
<evidence type="ECO:0000313" key="3">
    <source>
        <dbReference type="EMBL" id="PPU69565.1"/>
    </source>
</evidence>
<dbReference type="AlphaFoldDB" id="A0A2S7D6W1"/>
<organism evidence="3 4">
    <name type="scientific">Xanthomonas pisi</name>
    <dbReference type="NCBI Taxonomy" id="56457"/>
    <lineage>
        <taxon>Bacteria</taxon>
        <taxon>Pseudomonadati</taxon>
        <taxon>Pseudomonadota</taxon>
        <taxon>Gammaproteobacteria</taxon>
        <taxon>Lysobacterales</taxon>
        <taxon>Lysobacteraceae</taxon>
        <taxon>Xanthomonas</taxon>
    </lineage>
</organism>
<keyword evidence="2" id="KW-1133">Transmembrane helix</keyword>
<keyword evidence="2" id="KW-0472">Membrane</keyword>
<dbReference type="OrthoDB" id="5767765at2"/>
<dbReference type="RefSeq" id="WP_046964739.1">
    <property type="nucleotide sequence ID" value="NZ_MDEI01000003.1"/>
</dbReference>
<name>A0A2S7D6W1_9XANT</name>
<protein>
    <submittedName>
        <fullName evidence="3">Uncharacterized protein</fullName>
    </submittedName>
</protein>
<gene>
    <name evidence="3" type="ORF">XpiCFBP4643_05485</name>
</gene>
<feature type="transmembrane region" description="Helical" evidence="2">
    <location>
        <begin position="35"/>
        <end position="57"/>
    </location>
</feature>